<gene>
    <name evidence="2" type="ORF">CBI31_09370</name>
</gene>
<feature type="compositionally biased region" description="Polar residues" evidence="1">
    <location>
        <begin position="15"/>
        <end position="37"/>
    </location>
</feature>
<dbReference type="GO" id="GO:0008408">
    <property type="term" value="F:3'-5' exonuclease activity"/>
    <property type="evidence" value="ECO:0007669"/>
    <property type="project" value="InterPro"/>
</dbReference>
<evidence type="ECO:0000313" key="3">
    <source>
        <dbReference type="Proteomes" id="UP000197528"/>
    </source>
</evidence>
<accession>A0A254PQV4</accession>
<dbReference type="OrthoDB" id="5290748at2"/>
<comment type="caution">
    <text evidence="2">The sequence shown here is derived from an EMBL/GenBank/DDBJ whole genome shotgun (WGS) entry which is preliminary data.</text>
</comment>
<reference evidence="2 3" key="1">
    <citation type="submission" date="2017-05" db="EMBL/GenBank/DDBJ databases">
        <title>Genome of Polynucleobacter sp. MWH-Feld-100.</title>
        <authorList>
            <person name="Hahn M.W."/>
        </authorList>
    </citation>
    <scope>NUCLEOTIDE SEQUENCE [LARGE SCALE GENOMIC DNA]</scope>
    <source>
        <strain evidence="2 3">MWH-Feld-100</strain>
    </source>
</reference>
<dbReference type="Pfam" id="PF03603">
    <property type="entry name" value="DNA_III_psi"/>
    <property type="match status" value="1"/>
</dbReference>
<dbReference type="RefSeq" id="WP_088526141.1">
    <property type="nucleotide sequence ID" value="NZ_NGUP01000005.1"/>
</dbReference>
<proteinExistence type="predicted"/>
<sequence>MTNTQTAFLKEMGITQWSARDSDASSPSESPQVASQDAALNSVEKVEKISQGYWWFFGAQPQGEAQALFQNMIRALGLGRQEWSWKNTSDDLSQLKAPENGLPVVGFAFGGAVAQKITGERDALPQLRETILALNNGSDEEIPVIASFDLAQLIAKPKDKALLWQDLLLAKSVLQNI</sequence>
<dbReference type="Gene3D" id="3.40.470.10">
    <property type="entry name" value="Uracil-DNA glycosylase-like domain"/>
    <property type="match status" value="1"/>
</dbReference>
<dbReference type="EMBL" id="NGUP01000005">
    <property type="protein sequence ID" value="OWS68920.1"/>
    <property type="molecule type" value="Genomic_DNA"/>
</dbReference>
<dbReference type="InterPro" id="IPR036895">
    <property type="entry name" value="Uracil-DNA_glycosylase-like_sf"/>
</dbReference>
<evidence type="ECO:0000256" key="1">
    <source>
        <dbReference type="SAM" id="MobiDB-lite"/>
    </source>
</evidence>
<dbReference type="GO" id="GO:0003887">
    <property type="term" value="F:DNA-directed DNA polymerase activity"/>
    <property type="evidence" value="ECO:0007669"/>
    <property type="project" value="InterPro"/>
</dbReference>
<organism evidence="2 3">
    <name type="scientific">Polynucleobacter campilacus</name>
    <dbReference type="NCBI Taxonomy" id="1743163"/>
    <lineage>
        <taxon>Bacteria</taxon>
        <taxon>Pseudomonadati</taxon>
        <taxon>Pseudomonadota</taxon>
        <taxon>Betaproteobacteria</taxon>
        <taxon>Burkholderiales</taxon>
        <taxon>Burkholderiaceae</taxon>
        <taxon>Polynucleobacter</taxon>
    </lineage>
</organism>
<dbReference type="AlphaFoldDB" id="A0A254PQV4"/>
<protein>
    <submittedName>
        <fullName evidence="2">Uncharacterized protein</fullName>
    </submittedName>
</protein>
<feature type="region of interest" description="Disordered" evidence="1">
    <location>
        <begin position="13"/>
        <end position="37"/>
    </location>
</feature>
<name>A0A254PQV4_9BURK</name>
<keyword evidence="3" id="KW-1185">Reference proteome</keyword>
<dbReference type="Proteomes" id="UP000197528">
    <property type="component" value="Unassembled WGS sequence"/>
</dbReference>
<dbReference type="InterPro" id="IPR004615">
    <property type="entry name" value="DNA_pol_III_psi"/>
</dbReference>
<evidence type="ECO:0000313" key="2">
    <source>
        <dbReference type="EMBL" id="OWS68920.1"/>
    </source>
</evidence>
<dbReference type="GO" id="GO:0006260">
    <property type="term" value="P:DNA replication"/>
    <property type="evidence" value="ECO:0007669"/>
    <property type="project" value="InterPro"/>
</dbReference>